<dbReference type="EMBL" id="UYYA01003828">
    <property type="protein sequence ID" value="VDM56331.1"/>
    <property type="molecule type" value="Genomic_DNA"/>
</dbReference>
<dbReference type="SUPFAM" id="SSF49899">
    <property type="entry name" value="Concanavalin A-like lectins/glucanases"/>
    <property type="match status" value="1"/>
</dbReference>
<proteinExistence type="predicted"/>
<dbReference type="Proteomes" id="UP000267027">
    <property type="component" value="Unassembled WGS sequence"/>
</dbReference>
<dbReference type="InterPro" id="IPR013320">
    <property type="entry name" value="ConA-like_dom_sf"/>
</dbReference>
<dbReference type="Gene3D" id="2.60.120.200">
    <property type="match status" value="1"/>
</dbReference>
<reference evidence="1 2" key="2">
    <citation type="submission" date="2018-11" db="EMBL/GenBank/DDBJ databases">
        <authorList>
            <consortium name="Pathogen Informatics"/>
        </authorList>
    </citation>
    <scope>NUCLEOTIDE SEQUENCE [LARGE SCALE GENOMIC DNA]</scope>
    <source>
        <strain evidence="1 2">Costa Rica</strain>
    </source>
</reference>
<keyword evidence="2" id="KW-1185">Reference proteome</keyword>
<gene>
    <name evidence="1" type="ORF">ACOC_LOCUS4746</name>
</gene>
<accession>A0A0R3PJS3</accession>
<evidence type="ECO:0000313" key="3">
    <source>
        <dbReference type="WBParaSite" id="ACOC_0000474501-mRNA-1"/>
    </source>
</evidence>
<dbReference type="WBParaSite" id="ACOC_0000474501-mRNA-1">
    <property type="protein sequence ID" value="ACOC_0000474501-mRNA-1"/>
    <property type="gene ID" value="ACOC_0000474501"/>
</dbReference>
<dbReference type="OrthoDB" id="10060752at2759"/>
<evidence type="ECO:0000313" key="1">
    <source>
        <dbReference type="EMBL" id="VDM56331.1"/>
    </source>
</evidence>
<evidence type="ECO:0000313" key="2">
    <source>
        <dbReference type="Proteomes" id="UP000267027"/>
    </source>
</evidence>
<protein>
    <submittedName>
        <fullName evidence="3">LAM_G_DOMAIN domain-containing protein</fullName>
    </submittedName>
</protein>
<organism evidence="3">
    <name type="scientific">Angiostrongylus costaricensis</name>
    <name type="common">Nematode worm</name>
    <dbReference type="NCBI Taxonomy" id="334426"/>
    <lineage>
        <taxon>Eukaryota</taxon>
        <taxon>Metazoa</taxon>
        <taxon>Ecdysozoa</taxon>
        <taxon>Nematoda</taxon>
        <taxon>Chromadorea</taxon>
        <taxon>Rhabditida</taxon>
        <taxon>Rhabditina</taxon>
        <taxon>Rhabditomorpha</taxon>
        <taxon>Strongyloidea</taxon>
        <taxon>Metastrongylidae</taxon>
        <taxon>Angiostrongylus</taxon>
    </lineage>
</organism>
<name>A0A0R3PJS3_ANGCS</name>
<reference evidence="3" key="1">
    <citation type="submission" date="2017-02" db="UniProtKB">
        <authorList>
            <consortium name="WormBaseParasite"/>
        </authorList>
    </citation>
    <scope>IDENTIFICATION</scope>
</reference>
<sequence length="256" mass="29182">MEFIRYHIVFCAFFHIFQGKPYGIPHSSSQSASEPIAQWTIFHCCFALLEQQRRLLDGLDVDEMPFYDIDQSIIQRILSKKTNGLFLKCPVVDGETEVDLLVPVESALNSDPRVFRAKGIDSLPAIGIQRGVEIAVPYRLYLPRRFFPQFSLLASVKPMDRRGGYLFAIVNPYDTLVDVGVLLEPAGSGQTNISLIYSSRRDATSHAIASFVVPEFVQQWTQIAFEVNKDSVTLYFKCIRFAEREVGHRHREIVVY</sequence>
<dbReference type="STRING" id="334426.A0A0R3PJS3"/>
<dbReference type="AlphaFoldDB" id="A0A0R3PJS3"/>